<dbReference type="PANTHER" id="PTHR43777">
    <property type="entry name" value="MOLYBDENUM COFACTOR CYTIDYLYLTRANSFERASE"/>
    <property type="match status" value="1"/>
</dbReference>
<name>A0A225CPZ5_9MICO</name>
<evidence type="ECO:0000313" key="3">
    <source>
        <dbReference type="Proteomes" id="UP000215316"/>
    </source>
</evidence>
<dbReference type="Pfam" id="PF12804">
    <property type="entry name" value="NTP_transf_3"/>
    <property type="match status" value="1"/>
</dbReference>
<dbReference type="Gene3D" id="3.90.550.10">
    <property type="entry name" value="Spore Coat Polysaccharide Biosynthesis Protein SpsA, Chain A"/>
    <property type="match status" value="1"/>
</dbReference>
<keyword evidence="3" id="KW-1185">Reference proteome</keyword>
<dbReference type="PANTHER" id="PTHR43777:SF1">
    <property type="entry name" value="MOLYBDENUM COFACTOR CYTIDYLYLTRANSFERASE"/>
    <property type="match status" value="1"/>
</dbReference>
<dbReference type="OrthoDB" id="4427994at2"/>
<dbReference type="EMBL" id="MZMQ01000001">
    <property type="protein sequence ID" value="OQJ63454.1"/>
    <property type="molecule type" value="Genomic_DNA"/>
</dbReference>
<dbReference type="AlphaFoldDB" id="A0A225CPZ5"/>
<gene>
    <name evidence="2" type="ORF">B5P24_10835</name>
</gene>
<dbReference type="InterPro" id="IPR025877">
    <property type="entry name" value="MobA-like_NTP_Trfase"/>
</dbReference>
<sequence length="218" mass="21436">MVESGSAGTAADAPAAAGAARAGGVAGVAGVVLAAGAGSRFGRPKALAAHPDGTPWLATAIRALADAGCSPVLVVLGARVAEAEALLAALPEAADARVVRADDWADGMSASLRAALRAAAASDPPPVALAVVPVDVPDLDAATVRRVLDAGPVDPSSLRQAVFHGRPGHPALIGRAHWGALAAEVRGDAGARAYLSAHDARLVEAADLSTGADVDRRA</sequence>
<dbReference type="GO" id="GO:0016779">
    <property type="term" value="F:nucleotidyltransferase activity"/>
    <property type="evidence" value="ECO:0007669"/>
    <property type="project" value="UniProtKB-ARBA"/>
</dbReference>
<accession>A0A225CPZ5</accession>
<organism evidence="2 3">
    <name type="scientific">Clavibacter tessellarius</name>
    <dbReference type="NCBI Taxonomy" id="31965"/>
    <lineage>
        <taxon>Bacteria</taxon>
        <taxon>Bacillati</taxon>
        <taxon>Actinomycetota</taxon>
        <taxon>Actinomycetes</taxon>
        <taxon>Micrococcales</taxon>
        <taxon>Microbacteriaceae</taxon>
        <taxon>Clavibacter</taxon>
    </lineage>
</organism>
<dbReference type="Proteomes" id="UP000215316">
    <property type="component" value="Unassembled WGS sequence"/>
</dbReference>
<dbReference type="SUPFAM" id="SSF53448">
    <property type="entry name" value="Nucleotide-diphospho-sugar transferases"/>
    <property type="match status" value="1"/>
</dbReference>
<proteinExistence type="predicted"/>
<reference evidence="2" key="1">
    <citation type="submission" date="2017-08" db="EMBL/GenBank/DDBJ databases">
        <title>Genomes of multiple Clavibacter strains from different subspecies.</title>
        <authorList>
            <person name="Yuan X.-K."/>
            <person name="Li X.-S."/>
            <person name="Nie J."/>
            <person name="De Boer S.H."/>
        </authorList>
    </citation>
    <scope>NUCLEOTIDE SEQUENCE [LARGE SCALE GENOMIC DNA]</scope>
    <source>
        <strain evidence="2">ATCC 33566</strain>
    </source>
</reference>
<protein>
    <submittedName>
        <fullName evidence="2">Molybdopterin-guanine dinucleotide biosynthesis protein MobA</fullName>
    </submittedName>
</protein>
<evidence type="ECO:0000259" key="1">
    <source>
        <dbReference type="Pfam" id="PF12804"/>
    </source>
</evidence>
<feature type="domain" description="MobA-like NTP transferase" evidence="1">
    <location>
        <begin position="30"/>
        <end position="199"/>
    </location>
</feature>
<evidence type="ECO:0000313" key="2">
    <source>
        <dbReference type="EMBL" id="OQJ63454.1"/>
    </source>
</evidence>
<dbReference type="InterPro" id="IPR029044">
    <property type="entry name" value="Nucleotide-diphossugar_trans"/>
</dbReference>
<comment type="caution">
    <text evidence="2">The sequence shown here is derived from an EMBL/GenBank/DDBJ whole genome shotgun (WGS) entry which is preliminary data.</text>
</comment>
<dbReference type="RefSeq" id="WP_094129320.1">
    <property type="nucleotide sequence ID" value="NZ_CP040788.1"/>
</dbReference>